<protein>
    <submittedName>
        <fullName evidence="2">(diamondback moth) hypothetical protein</fullName>
    </submittedName>
</protein>
<feature type="chain" id="PRO_5035713386" evidence="1">
    <location>
        <begin position="25"/>
        <end position="279"/>
    </location>
</feature>
<accession>A0A8S4FT84</accession>
<dbReference type="SMART" id="SM00718">
    <property type="entry name" value="DM4_12"/>
    <property type="match status" value="1"/>
</dbReference>
<dbReference type="InterPro" id="IPR006631">
    <property type="entry name" value="DM4_12"/>
</dbReference>
<gene>
    <name evidence="2" type="ORF">PLXY2_LOCUS9851</name>
</gene>
<evidence type="ECO:0000313" key="2">
    <source>
        <dbReference type="EMBL" id="CAG9130155.1"/>
    </source>
</evidence>
<comment type="caution">
    <text evidence="2">The sequence shown here is derived from an EMBL/GenBank/DDBJ whole genome shotgun (WGS) entry which is preliminary data.</text>
</comment>
<dbReference type="Pfam" id="PF07841">
    <property type="entry name" value="DM4_12"/>
    <property type="match status" value="1"/>
</dbReference>
<evidence type="ECO:0000313" key="3">
    <source>
        <dbReference type="Proteomes" id="UP000653454"/>
    </source>
</evidence>
<name>A0A8S4FT84_PLUXY</name>
<keyword evidence="3" id="KW-1185">Reference proteome</keyword>
<dbReference type="PANTHER" id="PTHR21398">
    <property type="entry name" value="AGAP007094-PA"/>
    <property type="match status" value="1"/>
</dbReference>
<evidence type="ECO:0000256" key="1">
    <source>
        <dbReference type="SAM" id="SignalP"/>
    </source>
</evidence>
<dbReference type="EMBL" id="CAJHNJ030000040">
    <property type="protein sequence ID" value="CAG9130155.1"/>
    <property type="molecule type" value="Genomic_DNA"/>
</dbReference>
<proteinExistence type="predicted"/>
<reference evidence="2" key="1">
    <citation type="submission" date="2020-11" db="EMBL/GenBank/DDBJ databases">
        <authorList>
            <person name="Whiteford S."/>
        </authorList>
    </citation>
    <scope>NUCLEOTIDE SEQUENCE</scope>
</reference>
<feature type="signal peptide" evidence="1">
    <location>
        <begin position="1"/>
        <end position="24"/>
    </location>
</feature>
<dbReference type="PANTHER" id="PTHR21398:SF6">
    <property type="entry name" value="AGAP007094-PA"/>
    <property type="match status" value="1"/>
</dbReference>
<dbReference type="Proteomes" id="UP000653454">
    <property type="component" value="Unassembled WGS sequence"/>
</dbReference>
<keyword evidence="1" id="KW-0732">Signal</keyword>
<dbReference type="AlphaFoldDB" id="A0A8S4FT84"/>
<organism evidence="2 3">
    <name type="scientific">Plutella xylostella</name>
    <name type="common">Diamondback moth</name>
    <name type="synonym">Plutella maculipennis</name>
    <dbReference type="NCBI Taxonomy" id="51655"/>
    <lineage>
        <taxon>Eukaryota</taxon>
        <taxon>Metazoa</taxon>
        <taxon>Ecdysozoa</taxon>
        <taxon>Arthropoda</taxon>
        <taxon>Hexapoda</taxon>
        <taxon>Insecta</taxon>
        <taxon>Pterygota</taxon>
        <taxon>Neoptera</taxon>
        <taxon>Endopterygota</taxon>
        <taxon>Lepidoptera</taxon>
        <taxon>Glossata</taxon>
        <taxon>Ditrysia</taxon>
        <taxon>Yponomeutoidea</taxon>
        <taxon>Plutellidae</taxon>
        <taxon>Plutella</taxon>
    </lineage>
</organism>
<sequence>MEIFRKCCILLVLVLCQVASEAVGSCFNESSCEKSDKFNHSRVLSRRKRFLVFPDGSSLQLVFCVQTAALIPIGYVGQLFLYGNTIALAWVLPKDPSFLTMFKDKDVFSAQRRTDDVRHIYYVGENGEFLKKVPYKRRPIVNPAFAKRSIDSRATFNRAKRPKIKINRKSMHEKQLRREFLKIEHMDESSIRFHRSSRLGLFKKLESLFEALGGDGRGCLLRQLCEAAQPSTQRTFLTEVFRVLFTLPKSGSYDEDIHKDYDEAHTINKDCSSLYSCNN</sequence>